<reference evidence="1" key="1">
    <citation type="submission" date="2021-06" db="EMBL/GenBank/DDBJ databases">
        <authorList>
            <person name="Kallberg Y."/>
            <person name="Tangrot J."/>
            <person name="Rosling A."/>
        </authorList>
    </citation>
    <scope>NUCLEOTIDE SEQUENCE</scope>
    <source>
        <strain evidence="1">IA702</strain>
    </source>
</reference>
<dbReference type="Proteomes" id="UP000789572">
    <property type="component" value="Unassembled WGS sequence"/>
</dbReference>
<gene>
    <name evidence="1" type="ORF">POCULU_LOCUS7045</name>
</gene>
<sequence length="339" mass="38563">MTVTLPYEVLRAVLDVYADDGATLHSCILINKNWFAIAIQYLWAKPFNLMCKNARSYKKSDRSKRAANLLQSFVECITTFDAVFEKMCLHNKESNKKSPLDYSEYVKELNWTDVCSVVWSLSRLDTAVNSIHADKDSRVECITAKIIAMAVQYCTELQFLSLEPRELSTHNYLQSCFASIKSLPRLRHFSWGSSMSETDALCQLATIAQNLESVTINHCHQNVEFISENIALLVRSQHRLKSFTVKHGDLEMHAILDLLQVCANSLESITFSGVVLRQNQETESVRFPKLKCIKIDTCTHISSSSWEPLLAADFPNLREFVCKTHDSKGKEFPILVARP</sequence>
<dbReference type="Gene3D" id="3.80.10.10">
    <property type="entry name" value="Ribonuclease Inhibitor"/>
    <property type="match status" value="1"/>
</dbReference>
<dbReference type="AlphaFoldDB" id="A0A9N9C7Z5"/>
<protein>
    <submittedName>
        <fullName evidence="1">10074_t:CDS:1</fullName>
    </submittedName>
</protein>
<comment type="caution">
    <text evidence="1">The sequence shown here is derived from an EMBL/GenBank/DDBJ whole genome shotgun (WGS) entry which is preliminary data.</text>
</comment>
<name>A0A9N9C7Z5_9GLOM</name>
<evidence type="ECO:0000313" key="2">
    <source>
        <dbReference type="Proteomes" id="UP000789572"/>
    </source>
</evidence>
<organism evidence="1 2">
    <name type="scientific">Paraglomus occultum</name>
    <dbReference type="NCBI Taxonomy" id="144539"/>
    <lineage>
        <taxon>Eukaryota</taxon>
        <taxon>Fungi</taxon>
        <taxon>Fungi incertae sedis</taxon>
        <taxon>Mucoromycota</taxon>
        <taxon>Glomeromycotina</taxon>
        <taxon>Glomeromycetes</taxon>
        <taxon>Paraglomerales</taxon>
        <taxon>Paraglomeraceae</taxon>
        <taxon>Paraglomus</taxon>
    </lineage>
</organism>
<dbReference type="SUPFAM" id="SSF52047">
    <property type="entry name" value="RNI-like"/>
    <property type="match status" value="1"/>
</dbReference>
<proteinExistence type="predicted"/>
<dbReference type="InterPro" id="IPR032675">
    <property type="entry name" value="LRR_dom_sf"/>
</dbReference>
<keyword evidence="2" id="KW-1185">Reference proteome</keyword>
<dbReference type="EMBL" id="CAJVPJ010001469">
    <property type="protein sequence ID" value="CAG8592441.1"/>
    <property type="molecule type" value="Genomic_DNA"/>
</dbReference>
<accession>A0A9N9C7Z5</accession>
<dbReference type="OrthoDB" id="2305560at2759"/>
<evidence type="ECO:0000313" key="1">
    <source>
        <dbReference type="EMBL" id="CAG8592441.1"/>
    </source>
</evidence>